<dbReference type="GO" id="GO:0022857">
    <property type="term" value="F:transmembrane transporter activity"/>
    <property type="evidence" value="ECO:0007669"/>
    <property type="project" value="InterPro"/>
</dbReference>
<protein>
    <recommendedName>
        <fullName evidence="10">Major facilitator superfamily (MFS) profile domain-containing protein</fullName>
    </recommendedName>
</protein>
<dbReference type="OrthoDB" id="3639251at2759"/>
<evidence type="ECO:0000313" key="8">
    <source>
        <dbReference type="EMBL" id="KAH3680274.1"/>
    </source>
</evidence>
<dbReference type="PANTHER" id="PTHR43791">
    <property type="entry name" value="PERMEASE-RELATED"/>
    <property type="match status" value="1"/>
</dbReference>
<organism evidence="8 9">
    <name type="scientific">Wickerhamomyces mucosus</name>
    <dbReference type="NCBI Taxonomy" id="1378264"/>
    <lineage>
        <taxon>Eukaryota</taxon>
        <taxon>Fungi</taxon>
        <taxon>Dikarya</taxon>
        <taxon>Ascomycota</taxon>
        <taxon>Saccharomycotina</taxon>
        <taxon>Saccharomycetes</taxon>
        <taxon>Phaffomycetales</taxon>
        <taxon>Wickerhamomycetaceae</taxon>
        <taxon>Wickerhamomyces</taxon>
    </lineage>
</organism>
<evidence type="ECO:0000256" key="1">
    <source>
        <dbReference type="ARBA" id="ARBA00004141"/>
    </source>
</evidence>
<feature type="transmembrane region" description="Helical" evidence="7">
    <location>
        <begin position="100"/>
        <end position="122"/>
    </location>
</feature>
<evidence type="ECO:0000256" key="5">
    <source>
        <dbReference type="ARBA" id="ARBA00023136"/>
    </source>
</evidence>
<feature type="transmembrane region" description="Helical" evidence="7">
    <location>
        <begin position="12"/>
        <end position="29"/>
    </location>
</feature>
<evidence type="ECO:0000256" key="7">
    <source>
        <dbReference type="SAM" id="Phobius"/>
    </source>
</evidence>
<sequence length="440" mass="49956">MEKDLKLHGAEYNWINNCFTIGFGFGGLLNLLNTVISPSIVLPVCEISWGIMCLVLYKASSFRYLMGIRFAQGVFEGIAWPACHYILGTWYNKNELARRAALFTASGMVGSAFSGYFQVAVYKNLNGVHGIEGWRWLFIIDFIVTIPIALLGFAVLIPAYAEKTWWLNKEDLAFARERMKFHGVRPNDKWDIKAFKRILTSWQFYFFPAAWVLWDLSGQSGGYKLGGYSVYQLNTIPSSGTVFRIVTCLATGFIIDVTGKRWHSFAGLMCFWIIGLILLVVWEIPRGALFMALVFVCVSTPISPLLVGWANQLTQEDVQLRAATISVMNLLSSLLEMPWSVKLFNVSYAPRYKKAFRWCLGLNCALAACVPLIVLFDRYQNRKRALYKLQTTYSDGNITVEDFIQSTEDNPDNENSDDTESAENTTRDVNHVEIRRSEKL</sequence>
<keyword evidence="2" id="KW-0813">Transport</keyword>
<evidence type="ECO:0000256" key="6">
    <source>
        <dbReference type="SAM" id="MobiDB-lite"/>
    </source>
</evidence>
<feature type="transmembrane region" description="Helical" evidence="7">
    <location>
        <begin position="134"/>
        <end position="160"/>
    </location>
</feature>
<evidence type="ECO:0000256" key="3">
    <source>
        <dbReference type="ARBA" id="ARBA00022692"/>
    </source>
</evidence>
<dbReference type="SUPFAM" id="SSF103473">
    <property type="entry name" value="MFS general substrate transporter"/>
    <property type="match status" value="1"/>
</dbReference>
<feature type="compositionally biased region" description="Acidic residues" evidence="6">
    <location>
        <begin position="409"/>
        <end position="421"/>
    </location>
</feature>
<comment type="subcellular location">
    <subcellularLocation>
        <location evidence="1">Membrane</location>
        <topology evidence="1">Multi-pass membrane protein</topology>
    </subcellularLocation>
</comment>
<dbReference type="InterPro" id="IPR011701">
    <property type="entry name" value="MFS"/>
</dbReference>
<reference evidence="8" key="2">
    <citation type="submission" date="2021-01" db="EMBL/GenBank/DDBJ databases">
        <authorList>
            <person name="Schikora-Tamarit M.A."/>
        </authorList>
    </citation>
    <scope>NUCLEOTIDE SEQUENCE</scope>
    <source>
        <strain evidence="8">CBS6341</strain>
    </source>
</reference>
<feature type="transmembrane region" description="Helical" evidence="7">
    <location>
        <begin position="318"/>
        <end position="335"/>
    </location>
</feature>
<feature type="transmembrane region" description="Helical" evidence="7">
    <location>
        <begin position="35"/>
        <end position="57"/>
    </location>
</feature>
<feature type="transmembrane region" description="Helical" evidence="7">
    <location>
        <begin position="194"/>
        <end position="214"/>
    </location>
</feature>
<comment type="caution">
    <text evidence="8">The sequence shown here is derived from an EMBL/GenBank/DDBJ whole genome shotgun (WGS) entry which is preliminary data.</text>
</comment>
<reference evidence="8" key="1">
    <citation type="journal article" date="2021" name="Open Biol.">
        <title>Shared evolutionary footprints suggest mitochondrial oxidative damage underlies multiple complex I losses in fungi.</title>
        <authorList>
            <person name="Schikora-Tamarit M.A."/>
            <person name="Marcet-Houben M."/>
            <person name="Nosek J."/>
            <person name="Gabaldon T."/>
        </authorList>
    </citation>
    <scope>NUCLEOTIDE SEQUENCE</scope>
    <source>
        <strain evidence="8">CBS6341</strain>
    </source>
</reference>
<feature type="transmembrane region" description="Helical" evidence="7">
    <location>
        <begin position="355"/>
        <end position="376"/>
    </location>
</feature>
<evidence type="ECO:0000256" key="4">
    <source>
        <dbReference type="ARBA" id="ARBA00022989"/>
    </source>
</evidence>
<dbReference type="EMBL" id="JAEUBF010000148">
    <property type="protein sequence ID" value="KAH3680274.1"/>
    <property type="molecule type" value="Genomic_DNA"/>
</dbReference>
<feature type="region of interest" description="Disordered" evidence="6">
    <location>
        <begin position="405"/>
        <end position="440"/>
    </location>
</feature>
<feature type="compositionally biased region" description="Basic and acidic residues" evidence="6">
    <location>
        <begin position="425"/>
        <end position="440"/>
    </location>
</feature>
<dbReference type="AlphaFoldDB" id="A0A9P8PZV3"/>
<evidence type="ECO:0008006" key="10">
    <source>
        <dbReference type="Google" id="ProtNLM"/>
    </source>
</evidence>
<accession>A0A9P8PZV3</accession>
<keyword evidence="4 7" id="KW-1133">Transmembrane helix</keyword>
<dbReference type="InterPro" id="IPR036259">
    <property type="entry name" value="MFS_trans_sf"/>
</dbReference>
<dbReference type="Pfam" id="PF07690">
    <property type="entry name" value="MFS_1"/>
    <property type="match status" value="1"/>
</dbReference>
<dbReference type="Proteomes" id="UP000769528">
    <property type="component" value="Unassembled WGS sequence"/>
</dbReference>
<feature type="transmembrane region" description="Helical" evidence="7">
    <location>
        <begin position="262"/>
        <end position="282"/>
    </location>
</feature>
<evidence type="ECO:0000313" key="9">
    <source>
        <dbReference type="Proteomes" id="UP000769528"/>
    </source>
</evidence>
<feature type="transmembrane region" description="Helical" evidence="7">
    <location>
        <begin position="288"/>
        <end position="311"/>
    </location>
</feature>
<keyword evidence="5 7" id="KW-0472">Membrane</keyword>
<feature type="transmembrane region" description="Helical" evidence="7">
    <location>
        <begin position="234"/>
        <end position="255"/>
    </location>
</feature>
<name>A0A9P8PZV3_9ASCO</name>
<dbReference type="GO" id="GO:0016020">
    <property type="term" value="C:membrane"/>
    <property type="evidence" value="ECO:0007669"/>
    <property type="project" value="UniProtKB-SubCell"/>
</dbReference>
<dbReference type="PANTHER" id="PTHR43791:SF39">
    <property type="entry name" value="TRANSPORTER LIZ1_SEO1, PUTATIVE (AFU_ORTHOLOGUE AFUA_3G00980)-RELATED"/>
    <property type="match status" value="1"/>
</dbReference>
<dbReference type="Gene3D" id="1.20.1250.20">
    <property type="entry name" value="MFS general substrate transporter like domains"/>
    <property type="match status" value="1"/>
</dbReference>
<evidence type="ECO:0000256" key="2">
    <source>
        <dbReference type="ARBA" id="ARBA00022448"/>
    </source>
</evidence>
<proteinExistence type="predicted"/>
<keyword evidence="3 7" id="KW-0812">Transmembrane</keyword>
<gene>
    <name evidence="8" type="ORF">WICMUC_000456</name>
</gene>
<keyword evidence="9" id="KW-1185">Reference proteome</keyword>